<evidence type="ECO:0000313" key="10">
    <source>
        <dbReference type="EMBL" id="MCC5466498.1"/>
    </source>
</evidence>
<dbReference type="InterPro" id="IPR004638">
    <property type="entry name" value="EmrB-like"/>
</dbReference>
<feature type="transmembrane region" description="Helical" evidence="8">
    <location>
        <begin position="363"/>
        <end position="388"/>
    </location>
</feature>
<dbReference type="InterPro" id="IPR036259">
    <property type="entry name" value="MFS_trans_sf"/>
</dbReference>
<proteinExistence type="inferred from homology"/>
<evidence type="ECO:0000256" key="8">
    <source>
        <dbReference type="SAM" id="Phobius"/>
    </source>
</evidence>
<dbReference type="Gene3D" id="1.20.1250.20">
    <property type="entry name" value="MFS general substrate transporter like domains"/>
    <property type="match status" value="1"/>
</dbReference>
<comment type="caution">
    <text evidence="10">The sequence shown here is derived from an EMBL/GenBank/DDBJ whole genome shotgun (WGS) entry which is preliminary data.</text>
</comment>
<evidence type="ECO:0000256" key="5">
    <source>
        <dbReference type="ARBA" id="ARBA00022692"/>
    </source>
</evidence>
<feature type="transmembrane region" description="Helical" evidence="8">
    <location>
        <begin position="501"/>
        <end position="525"/>
    </location>
</feature>
<evidence type="ECO:0000259" key="9">
    <source>
        <dbReference type="PROSITE" id="PS50850"/>
    </source>
</evidence>
<keyword evidence="4" id="KW-1003">Cell membrane</keyword>
<comment type="subcellular location">
    <subcellularLocation>
        <location evidence="1">Cell membrane</location>
        <topology evidence="1">Multi-pass membrane protein</topology>
    </subcellularLocation>
</comment>
<keyword evidence="6 8" id="KW-1133">Transmembrane helix</keyword>
<feature type="transmembrane region" description="Helical" evidence="8">
    <location>
        <begin position="109"/>
        <end position="131"/>
    </location>
</feature>
<reference evidence="10" key="1">
    <citation type="submission" date="2021-11" db="EMBL/GenBank/DDBJ databases">
        <title>Description of a new species Pelosinus isolated from the bottom sediments of Lake Baikal.</title>
        <authorList>
            <person name="Zakharyuk A."/>
        </authorList>
    </citation>
    <scope>NUCLEOTIDE SEQUENCE</scope>
    <source>
        <strain evidence="10">Bkl1</strain>
    </source>
</reference>
<feature type="transmembrane region" description="Helical" evidence="8">
    <location>
        <begin position="273"/>
        <end position="296"/>
    </location>
</feature>
<evidence type="ECO:0000256" key="1">
    <source>
        <dbReference type="ARBA" id="ARBA00004651"/>
    </source>
</evidence>
<dbReference type="SUPFAM" id="SSF103473">
    <property type="entry name" value="MFS general substrate transporter"/>
    <property type="match status" value="1"/>
</dbReference>
<dbReference type="Gene3D" id="1.20.1720.10">
    <property type="entry name" value="Multidrug resistance protein D"/>
    <property type="match status" value="1"/>
</dbReference>
<feature type="transmembrane region" description="Helical" evidence="8">
    <location>
        <begin position="53"/>
        <end position="72"/>
    </location>
</feature>
<protein>
    <submittedName>
        <fullName evidence="10">DHA2 family efflux MFS transporter permease subunit</fullName>
    </submittedName>
</protein>
<evidence type="ECO:0000313" key="11">
    <source>
        <dbReference type="Proteomes" id="UP001165492"/>
    </source>
</evidence>
<dbReference type="CDD" id="cd17503">
    <property type="entry name" value="MFS_LmrB_MDR_like"/>
    <property type="match status" value="1"/>
</dbReference>
<keyword evidence="3" id="KW-0813">Transport</keyword>
<dbReference type="PRINTS" id="PR01036">
    <property type="entry name" value="TCRTETB"/>
</dbReference>
<feature type="transmembrane region" description="Helical" evidence="8">
    <location>
        <begin position="400"/>
        <end position="421"/>
    </location>
</feature>
<feature type="transmembrane region" description="Helical" evidence="8">
    <location>
        <begin position="337"/>
        <end position="357"/>
    </location>
</feature>
<keyword evidence="7 8" id="KW-0472">Membrane</keyword>
<evidence type="ECO:0000256" key="2">
    <source>
        <dbReference type="ARBA" id="ARBA00008537"/>
    </source>
</evidence>
<evidence type="ECO:0000256" key="3">
    <source>
        <dbReference type="ARBA" id="ARBA00022448"/>
    </source>
</evidence>
<feature type="domain" description="Major facilitator superfamily (MFS) profile" evidence="9">
    <location>
        <begin position="18"/>
        <end position="531"/>
    </location>
</feature>
<comment type="similarity">
    <text evidence="2">Belongs to the major facilitator superfamily. EmrB family.</text>
</comment>
<feature type="transmembrane region" description="Helical" evidence="8">
    <location>
        <begin position="84"/>
        <end position="103"/>
    </location>
</feature>
<feature type="transmembrane region" description="Helical" evidence="8">
    <location>
        <begin position="170"/>
        <end position="191"/>
    </location>
</feature>
<name>A0ABS8HTK8_9FIRM</name>
<dbReference type="RefSeq" id="WP_229535641.1">
    <property type="nucleotide sequence ID" value="NZ_JAJHJB010000019.1"/>
</dbReference>
<dbReference type="InterPro" id="IPR020846">
    <property type="entry name" value="MFS_dom"/>
</dbReference>
<feature type="transmembrane region" description="Helical" evidence="8">
    <location>
        <begin position="143"/>
        <end position="164"/>
    </location>
</feature>
<evidence type="ECO:0000256" key="4">
    <source>
        <dbReference type="ARBA" id="ARBA00022475"/>
    </source>
</evidence>
<organism evidence="10 11">
    <name type="scientific">Pelosinus baikalensis</name>
    <dbReference type="NCBI Taxonomy" id="2892015"/>
    <lineage>
        <taxon>Bacteria</taxon>
        <taxon>Bacillati</taxon>
        <taxon>Bacillota</taxon>
        <taxon>Negativicutes</taxon>
        <taxon>Selenomonadales</taxon>
        <taxon>Sporomusaceae</taxon>
        <taxon>Pelosinus</taxon>
    </lineage>
</organism>
<evidence type="ECO:0000256" key="6">
    <source>
        <dbReference type="ARBA" id="ARBA00022989"/>
    </source>
</evidence>
<feature type="transmembrane region" description="Helical" evidence="8">
    <location>
        <begin position="203"/>
        <end position="222"/>
    </location>
</feature>
<dbReference type="NCBIfam" id="TIGR00711">
    <property type="entry name" value="efflux_EmrB"/>
    <property type="match status" value="1"/>
</dbReference>
<feature type="transmembrane region" description="Helical" evidence="8">
    <location>
        <begin position="234"/>
        <end position="252"/>
    </location>
</feature>
<dbReference type="Proteomes" id="UP001165492">
    <property type="component" value="Unassembled WGS sequence"/>
</dbReference>
<gene>
    <name evidence="10" type="ORF">LMF89_14195</name>
</gene>
<sequence>MITIPRLAIPDPKYKWWALGITMIGGFMSLLDTNIVNIAIPKMMTVFSVDIKGAQWILTAYMLTIGVLQPVSGNLCDLFGTRRIYLISLAAFTIGSALCGIAWSNDSMIVFRIIQATGGGLILPVTMTIVFETFSEKERNMALGLWGISAMVAPAIGPTLSGYLVEYWDWRLIFTINIPIGIAGFILAMLILREPALYRKSRFDYGGFLTSTLGLFCLLLALSKGVENGWTSTYIITLLCISFASLSSFVVIESSHENPIFDLALFKSWNFTCSTIIVFIGVIGMIGGVFIIPLFLQRVYNFTAMQTGILMLPSAIITSVTMSIAAKLADNFGAKPVVLAGITILGISSLPLVSLDMDISYEIIMLVMIMRGLGMGLFFIPATVLGVNTVPLQKVSRASSLNNSVCQISSSIGIAILTTILHNRQIYYLANTAGSNDEASFMTMSIVTVKSICGKVGCLSDGVKQMLVYMNNLYAQFDFGSGIAQAKSLGLVSMLAEKKPIIFAFDDAFVILSLICLSGVIPALLTRSAKSKEDRIVGKDIDKSITQEINNSDLLQ</sequence>
<keyword evidence="11" id="KW-1185">Reference proteome</keyword>
<evidence type="ECO:0000256" key="7">
    <source>
        <dbReference type="ARBA" id="ARBA00023136"/>
    </source>
</evidence>
<accession>A0ABS8HTK8</accession>
<keyword evidence="5 8" id="KW-0812">Transmembrane</keyword>
<dbReference type="PANTHER" id="PTHR42718:SF9">
    <property type="entry name" value="MAJOR FACILITATOR SUPERFAMILY MULTIDRUG TRANSPORTER MFSC"/>
    <property type="match status" value="1"/>
</dbReference>
<dbReference type="EMBL" id="JAJHJB010000019">
    <property type="protein sequence ID" value="MCC5466498.1"/>
    <property type="molecule type" value="Genomic_DNA"/>
</dbReference>
<dbReference type="PROSITE" id="PS50850">
    <property type="entry name" value="MFS"/>
    <property type="match status" value="1"/>
</dbReference>
<dbReference type="PANTHER" id="PTHR42718">
    <property type="entry name" value="MAJOR FACILITATOR SUPERFAMILY MULTIDRUG TRANSPORTER MFSC"/>
    <property type="match status" value="1"/>
</dbReference>
<dbReference type="InterPro" id="IPR011701">
    <property type="entry name" value="MFS"/>
</dbReference>
<dbReference type="Pfam" id="PF07690">
    <property type="entry name" value="MFS_1"/>
    <property type="match status" value="1"/>
</dbReference>
<feature type="transmembrane region" description="Helical" evidence="8">
    <location>
        <begin position="302"/>
        <end position="325"/>
    </location>
</feature>
<feature type="transmembrane region" description="Helical" evidence="8">
    <location>
        <begin position="16"/>
        <end position="41"/>
    </location>
</feature>